<gene>
    <name evidence="3" type="ORF">BgAZ_201980</name>
</gene>
<sequence length="1170" mass="130142">MSLQFLRNLNKNVKESLSALNEGLEITNGVAEVGKLHLPYILQLLPRNEQGTTGEQCCIFANRDILRAISERDGGNTPGNQSPNERPPSSRTLLKLIEEDRGAQLSDVAESPERNDELGNHIASPPQSQRAACPLGAGCILKNIDESTFEEALQSIDEFIGNVDKAFDTQSAGTRHLLETEALPVLCRLLRLAEVANFLNDPPPSLLERLKNAFGFSAKMFDQVVFTLKHIDRMLAYPDDILKGQSSKVYKARLTPRLRAENPFSDAYSYGKSGMSPHHTTGGQQGGVESKKHDCSVLDYLGNIGVLSIDQHKRERLQHVLSLFDYVAISTDFGRSIMTVAGVCLGGVELSELEIVEKSLQIILKLYTHNDVNWMLYQEDDQKLYTVDKLDSFYTNWQISCNGLCYSCGKPLGIRDIPESVPTVANATLCLCLIDRNDIVSPNRHLIEQELLNSAITPFALLKLALQSSDMVVRTRVTGLLLQMTLNSPMVSQHIVESGCIERLLELIEGCCIDQFGVLNAAMDALNSEYWEKAAAEVDGELAIGMSFVPCALDCIMILRHCIKTAGCMRSDVSKVVKSVVQLTMTMLKVCVYLNCSGRESVKDVASRQFVMCFSIVLDTCIGLLTCRTCVLSENSKRACNGWTTGNMAKVALHNLADFRMPVNTDVCRGLLEAGLVEAVLVAAHLLISQSRFGRTFNEETFAQLMRFIAVIYVTSKRNTTARQLLVERLRAPIGKNIPPLFSCLYSMMQEADIESMRNSDITSQQVAMLNQLRMETIGDAANVPPLLHWLLAINDADVSVTLNEHLHHLFLKMMISAGTFDGNETANSIVEYAQLILKDLLLRLNNNTTDDQSNLICRLVGQMQLSIALLRAGKLDKMNLTATFKNPWKLGMEILNAAVGDMENGYTDKKDKLLVKVLSLLAVYLSIPGDNESGENIDVKPLLEIVKMEEMNERMIQPISAFVITLAYALGTSINEDVINLDFAICMSKHLRTLYQSEEHVYMVKVTNELEESHCIDPLMAGYEDMQRRFLSQIRRDSVSNAVDILLTGKAELQEFTLPTKVHLVIKHFRGLMHSQAVQLMMEDIKTTALIHGAESVGLNSVAEAEVKRLRKLHAEEMEFAQNRIAQITSQLNVITESYFMVESNLKALKAEMEGVSKENASLKKKLKG</sequence>
<feature type="region of interest" description="Disordered" evidence="2">
    <location>
        <begin position="70"/>
        <end position="89"/>
    </location>
</feature>
<dbReference type="AlphaFoldDB" id="A0AAD8LRP7"/>
<evidence type="ECO:0000313" key="4">
    <source>
        <dbReference type="Proteomes" id="UP001230268"/>
    </source>
</evidence>
<dbReference type="EMBL" id="JAVEPI010000002">
    <property type="protein sequence ID" value="KAK1443322.1"/>
    <property type="molecule type" value="Genomic_DNA"/>
</dbReference>
<feature type="compositionally biased region" description="Polar residues" evidence="2">
    <location>
        <begin position="78"/>
        <end position="89"/>
    </location>
</feature>
<accession>A0AAD8LRP7</accession>
<organism evidence="3 4">
    <name type="scientific">Babesia gibsoni</name>
    <dbReference type="NCBI Taxonomy" id="33632"/>
    <lineage>
        <taxon>Eukaryota</taxon>
        <taxon>Sar</taxon>
        <taxon>Alveolata</taxon>
        <taxon>Apicomplexa</taxon>
        <taxon>Aconoidasida</taxon>
        <taxon>Piroplasmida</taxon>
        <taxon>Babesiidae</taxon>
        <taxon>Babesia</taxon>
    </lineage>
</organism>
<evidence type="ECO:0000256" key="1">
    <source>
        <dbReference type="SAM" id="Coils"/>
    </source>
</evidence>
<keyword evidence="4" id="KW-1185">Reference proteome</keyword>
<evidence type="ECO:0000313" key="3">
    <source>
        <dbReference type="EMBL" id="KAK1443322.1"/>
    </source>
</evidence>
<comment type="caution">
    <text evidence="3">The sequence shown here is derived from an EMBL/GenBank/DDBJ whole genome shotgun (WGS) entry which is preliminary data.</text>
</comment>
<protein>
    <submittedName>
        <fullName evidence="3">Uncharacterized protein</fullName>
    </submittedName>
</protein>
<keyword evidence="1" id="KW-0175">Coiled coil</keyword>
<proteinExistence type="predicted"/>
<feature type="coiled-coil region" evidence="1">
    <location>
        <begin position="1112"/>
        <end position="1167"/>
    </location>
</feature>
<dbReference type="Proteomes" id="UP001230268">
    <property type="component" value="Unassembled WGS sequence"/>
</dbReference>
<evidence type="ECO:0000256" key="2">
    <source>
        <dbReference type="SAM" id="MobiDB-lite"/>
    </source>
</evidence>
<reference evidence="3" key="1">
    <citation type="submission" date="2023-08" db="EMBL/GenBank/DDBJ databases">
        <title>Draft sequence of the Babesia gibsoni genome.</title>
        <authorList>
            <person name="Yamagishi J.Y."/>
            <person name="Xuan X.X."/>
        </authorList>
    </citation>
    <scope>NUCLEOTIDE SEQUENCE</scope>
    <source>
        <strain evidence="3">Azabu</strain>
    </source>
</reference>
<name>A0AAD8LRP7_BABGI</name>
<feature type="region of interest" description="Disordered" evidence="2">
    <location>
        <begin position="103"/>
        <end position="129"/>
    </location>
</feature>